<dbReference type="SMART" id="SM00028">
    <property type="entry name" value="TPR"/>
    <property type="match status" value="4"/>
</dbReference>
<feature type="non-terminal residue" evidence="1">
    <location>
        <position position="276"/>
    </location>
</feature>
<dbReference type="Gene3D" id="1.25.40.10">
    <property type="entry name" value="Tetratricopeptide repeat domain"/>
    <property type="match status" value="3"/>
</dbReference>
<dbReference type="Pfam" id="PF13181">
    <property type="entry name" value="TPR_8"/>
    <property type="match status" value="1"/>
</dbReference>
<feature type="non-terminal residue" evidence="1">
    <location>
        <position position="1"/>
    </location>
</feature>
<dbReference type="InterPro" id="IPR011990">
    <property type="entry name" value="TPR-like_helical_dom_sf"/>
</dbReference>
<proteinExistence type="predicted"/>
<reference evidence="1" key="1">
    <citation type="submission" date="2018-05" db="EMBL/GenBank/DDBJ databases">
        <authorList>
            <person name="Lanie J.A."/>
            <person name="Ng W.-L."/>
            <person name="Kazmierczak K.M."/>
            <person name="Andrzejewski T.M."/>
            <person name="Davidsen T.M."/>
            <person name="Wayne K.J."/>
            <person name="Tettelin H."/>
            <person name="Glass J.I."/>
            <person name="Rusch D."/>
            <person name="Podicherti R."/>
            <person name="Tsui H.-C.T."/>
            <person name="Winkler M.E."/>
        </authorList>
    </citation>
    <scope>NUCLEOTIDE SEQUENCE</scope>
</reference>
<dbReference type="SUPFAM" id="SSF48452">
    <property type="entry name" value="TPR-like"/>
    <property type="match status" value="1"/>
</dbReference>
<gene>
    <name evidence="1" type="ORF">METZ01_LOCUS411888</name>
</gene>
<dbReference type="Pfam" id="PF13174">
    <property type="entry name" value="TPR_6"/>
    <property type="match status" value="2"/>
</dbReference>
<evidence type="ECO:0000313" key="1">
    <source>
        <dbReference type="EMBL" id="SVD59034.1"/>
    </source>
</evidence>
<dbReference type="InterPro" id="IPR019734">
    <property type="entry name" value="TPR_rpt"/>
</dbReference>
<name>A0A382WKA2_9ZZZZ</name>
<sequence length="276" mass="30556">SDAKIDQAIFYLGKTMTEQKQWDPALAQFAKLSAMTKSELRDRALYESAWAEKMAGRPAKAIVHYDALLAGFPQSELLETSTFELAELEFEAAEKGAVAQYDAAIGRLTGLVAKTKDSSLRSRAHYRLGWCHFNKKAFDLAAKSFETVLASKSPKEIVLPAAYQAGEARLRRKEFKEAMANYQKAVAANPSDITLHEQAQLRLGESLGLTGGWPASEETYAKFIASYPKHDFIRKAHLGIGWAQENQKKYAPAIASYQKVAESGEPDEDGARAQFQ</sequence>
<dbReference type="AlphaFoldDB" id="A0A382WKA2"/>
<dbReference type="PROSITE" id="PS50005">
    <property type="entry name" value="TPR"/>
    <property type="match status" value="1"/>
</dbReference>
<dbReference type="EMBL" id="UINC01160408">
    <property type="protein sequence ID" value="SVD59034.1"/>
    <property type="molecule type" value="Genomic_DNA"/>
</dbReference>
<organism evidence="1">
    <name type="scientific">marine metagenome</name>
    <dbReference type="NCBI Taxonomy" id="408172"/>
    <lineage>
        <taxon>unclassified sequences</taxon>
        <taxon>metagenomes</taxon>
        <taxon>ecological metagenomes</taxon>
    </lineage>
</organism>
<dbReference type="Pfam" id="PF13432">
    <property type="entry name" value="TPR_16"/>
    <property type="match status" value="2"/>
</dbReference>
<accession>A0A382WKA2</accession>
<protein>
    <submittedName>
        <fullName evidence="1">Uncharacterized protein</fullName>
    </submittedName>
</protein>